<dbReference type="SMART" id="SM00471">
    <property type="entry name" value="HDc"/>
    <property type="match status" value="1"/>
</dbReference>
<dbReference type="NCBIfam" id="NF007515">
    <property type="entry name" value="PRK10119.1"/>
    <property type="match status" value="1"/>
</dbReference>
<dbReference type="InterPro" id="IPR003607">
    <property type="entry name" value="HD/PDEase_dom"/>
</dbReference>
<dbReference type="CDD" id="cd00077">
    <property type="entry name" value="HDc"/>
    <property type="match status" value="1"/>
</dbReference>
<dbReference type="Proteomes" id="UP000510927">
    <property type="component" value="Chromosome"/>
</dbReference>
<dbReference type="EMBL" id="CP055675">
    <property type="protein sequence ID" value="QLN00795.1"/>
    <property type="molecule type" value="Genomic_DNA"/>
</dbReference>
<dbReference type="GO" id="GO:0016787">
    <property type="term" value="F:hydrolase activity"/>
    <property type="evidence" value="ECO:0007669"/>
    <property type="project" value="UniProtKB-KW"/>
</dbReference>
<proteinExistence type="predicted"/>
<dbReference type="Gene3D" id="1.10.3210.50">
    <property type="match status" value="1"/>
</dbReference>
<dbReference type="RefSeq" id="WP_181202572.1">
    <property type="nucleotide sequence ID" value="NZ_CP055675.1"/>
</dbReference>
<evidence type="ECO:0000313" key="2">
    <source>
        <dbReference type="Proteomes" id="UP000510927"/>
    </source>
</evidence>
<evidence type="ECO:0000313" key="1">
    <source>
        <dbReference type="EMBL" id="QLN00795.1"/>
    </source>
</evidence>
<sequence length="229" mass="25779">MDISHWQTQFESWLTRHHQQLDAAHDIAHFRRVWATSQKLAANHPVDKLVILTACYFHDLISLAKNHPERHRSSILAAQETARVLRQQFPLFPADKIPAVCHAIEAHSFSAKIPPQSLEAKIVQDADRLEALGAIGLARVFAVSGALGVALFDANDPFALHRSLNDKQYALDHFQTKLLTLPETMQTLLGKQLARKNADFLVTFMAKLSAELNGDYDSLDQNVIRTFTR</sequence>
<name>A0A7W3ERX7_ESCFE</name>
<dbReference type="SUPFAM" id="SSF109604">
    <property type="entry name" value="HD-domain/PDEase-like"/>
    <property type="match status" value="1"/>
</dbReference>
<dbReference type="PANTHER" id="PTHR33594">
    <property type="entry name" value="SUPERFAMILY HYDROLASE, PUTATIVE (AFU_ORTHOLOGUE AFUA_1G03035)-RELATED"/>
    <property type="match status" value="1"/>
</dbReference>
<protein>
    <submittedName>
        <fullName evidence="1">Phosphohydrolase</fullName>
    </submittedName>
</protein>
<accession>A0A7W3ERX7</accession>
<dbReference type="PROSITE" id="PS51831">
    <property type="entry name" value="HD"/>
    <property type="match status" value="1"/>
</dbReference>
<reference evidence="1 2" key="1">
    <citation type="submission" date="2020-06" db="EMBL/GenBank/DDBJ databases">
        <title>REHAB project genomes.</title>
        <authorList>
            <person name="Shaw L.P."/>
        </authorList>
    </citation>
    <scope>NUCLEOTIDE SEQUENCE [LARGE SCALE GENOMIC DNA]</scope>
    <source>
        <strain evidence="1 2">RHB28-C13</strain>
    </source>
</reference>
<dbReference type="InterPro" id="IPR006674">
    <property type="entry name" value="HD_domain"/>
</dbReference>
<dbReference type="Pfam" id="PF01966">
    <property type="entry name" value="HD"/>
    <property type="match status" value="1"/>
</dbReference>
<dbReference type="PANTHER" id="PTHR33594:SF1">
    <property type="entry name" value="HD_PDEASE DOMAIN-CONTAINING PROTEIN"/>
    <property type="match status" value="1"/>
</dbReference>
<organism evidence="1 2">
    <name type="scientific">Escherichia fergusonii</name>
    <dbReference type="NCBI Taxonomy" id="564"/>
    <lineage>
        <taxon>Bacteria</taxon>
        <taxon>Pseudomonadati</taxon>
        <taxon>Pseudomonadota</taxon>
        <taxon>Gammaproteobacteria</taxon>
        <taxon>Enterobacterales</taxon>
        <taxon>Enterobacteriaceae</taxon>
        <taxon>Escherichia</taxon>
    </lineage>
</organism>
<dbReference type="AlphaFoldDB" id="A0A7W3ERX7"/>
<keyword evidence="1" id="KW-0378">Hydrolase</keyword>
<gene>
    <name evidence="1" type="ORF">HVY52_13625</name>
</gene>